<accession>A0A4Q9E0R6</accession>
<dbReference type="EMBL" id="SIRE01000003">
    <property type="protein sequence ID" value="TBL81141.1"/>
    <property type="molecule type" value="Genomic_DNA"/>
</dbReference>
<reference evidence="1 2" key="1">
    <citation type="submission" date="2019-02" db="EMBL/GenBank/DDBJ databases">
        <title>Paenibacillus sp. nov., isolated from surface-sterilized tissue of Thalictrum simplex L.</title>
        <authorList>
            <person name="Tuo L."/>
        </authorList>
    </citation>
    <scope>NUCLEOTIDE SEQUENCE [LARGE SCALE GENOMIC DNA]</scope>
    <source>
        <strain evidence="1 2">N2SHLJ1</strain>
    </source>
</reference>
<comment type="caution">
    <text evidence="1">The sequence shown here is derived from an EMBL/GenBank/DDBJ whole genome shotgun (WGS) entry which is preliminary data.</text>
</comment>
<dbReference type="OrthoDB" id="2665147at2"/>
<dbReference type="AlphaFoldDB" id="A0A4Q9E0R6"/>
<proteinExistence type="predicted"/>
<dbReference type="Proteomes" id="UP000293142">
    <property type="component" value="Unassembled WGS sequence"/>
</dbReference>
<dbReference type="RefSeq" id="WP_131011852.1">
    <property type="nucleotide sequence ID" value="NZ_SIRE01000003.1"/>
</dbReference>
<keyword evidence="2" id="KW-1185">Reference proteome</keyword>
<organism evidence="1 2">
    <name type="scientific">Paenibacillus thalictri</name>
    <dbReference type="NCBI Taxonomy" id="2527873"/>
    <lineage>
        <taxon>Bacteria</taxon>
        <taxon>Bacillati</taxon>
        <taxon>Bacillota</taxon>
        <taxon>Bacilli</taxon>
        <taxon>Bacillales</taxon>
        <taxon>Paenibacillaceae</taxon>
        <taxon>Paenibacillus</taxon>
    </lineage>
</organism>
<evidence type="ECO:0000313" key="1">
    <source>
        <dbReference type="EMBL" id="TBL81141.1"/>
    </source>
</evidence>
<name>A0A4Q9E0R6_9BACL</name>
<protein>
    <submittedName>
        <fullName evidence="1">Uncharacterized protein</fullName>
    </submittedName>
</protein>
<sequence>MLIQNARFLRITEHDGEMCAAVEVEAAGSSDKLTVLFRASEDNDFDMVAVTEAGSNYEVQMLDNNVHGAYMDMPGDPVTSSEEQAFWAAREGYKEEILNFGSVREEILNHLADAL</sequence>
<evidence type="ECO:0000313" key="2">
    <source>
        <dbReference type="Proteomes" id="UP000293142"/>
    </source>
</evidence>
<gene>
    <name evidence="1" type="ORF">EYB31_03340</name>
</gene>